<organism evidence="3 4">
    <name type="scientific">Monilinia fructicola</name>
    <name type="common">Brown rot fungus</name>
    <name type="synonym">Ciboria fructicola</name>
    <dbReference type="NCBI Taxonomy" id="38448"/>
    <lineage>
        <taxon>Eukaryota</taxon>
        <taxon>Fungi</taxon>
        <taxon>Dikarya</taxon>
        <taxon>Ascomycota</taxon>
        <taxon>Pezizomycotina</taxon>
        <taxon>Leotiomycetes</taxon>
        <taxon>Helotiales</taxon>
        <taxon>Sclerotiniaceae</taxon>
        <taxon>Monilinia</taxon>
    </lineage>
</organism>
<dbReference type="Proteomes" id="UP000322873">
    <property type="component" value="Unassembled WGS sequence"/>
</dbReference>
<dbReference type="GO" id="GO:0004672">
    <property type="term" value="F:protein kinase activity"/>
    <property type="evidence" value="ECO:0007669"/>
    <property type="project" value="InterPro"/>
</dbReference>
<dbReference type="InterPro" id="IPR000719">
    <property type="entry name" value="Prot_kinase_dom"/>
</dbReference>
<protein>
    <recommendedName>
        <fullName evidence="2">Protein kinase domain-containing protein</fullName>
    </recommendedName>
</protein>
<dbReference type="SUPFAM" id="SSF56112">
    <property type="entry name" value="Protein kinase-like (PK-like)"/>
    <property type="match status" value="1"/>
</dbReference>
<dbReference type="InterPro" id="IPR011009">
    <property type="entry name" value="Kinase-like_dom_sf"/>
</dbReference>
<dbReference type="GO" id="GO:0005524">
    <property type="term" value="F:ATP binding"/>
    <property type="evidence" value="ECO:0007669"/>
    <property type="project" value="InterPro"/>
</dbReference>
<reference evidence="3 4" key="1">
    <citation type="submission" date="2019-06" db="EMBL/GenBank/DDBJ databases">
        <title>Genome Sequence of the Brown Rot Fungal Pathogen Monilinia fructicola.</title>
        <authorList>
            <person name="De Miccolis Angelini R.M."/>
            <person name="Landi L."/>
            <person name="Abate D."/>
            <person name="Pollastro S."/>
            <person name="Romanazzi G."/>
            <person name="Faretra F."/>
        </authorList>
    </citation>
    <scope>NUCLEOTIDE SEQUENCE [LARGE SCALE GENOMIC DNA]</scope>
    <source>
        <strain evidence="3 4">Mfrc123</strain>
    </source>
</reference>
<sequence length="734" mass="81851">MEYRRNSMVMNRKQQASTNPQIYASFAGAGVPRTSNGILDDMPTMWWDEERIQATVTRQFVSSKLRPDEKERLNEPLGFGDGLTDDTYMEWIEEKAKRIFLILVDLGVPDQIFGVIDDSWGDDDLPIPMDQVERLQLTYDRNEKLEKKFFQRQFNYLLRYVAKGDHIYYDDVEVVPLEPVEKRSAGAVTSLLPNSVDKVYLPGRPDTVFLRRRILLGTSPERMLREEFLSGIEAMKGVEHVHLTSLWASYIHQDKGYLLLTPANILAKQDRRILILNWLHCLAGALSFLHKTGLSHRNIKPSNVMLDLDNHIFLGDSGIFPAHIPPAEKSGFDKENYDYSAPEQNHCPTPSTYSLPNTRSVSSRSPASSRSAGIPSESMFQVASMSLSNDYSSIRTASTGSQSEGSGPGQTSRHSKIGRYDPQKADIFSLGAIFIEIITLLMKRATRNFASHRSSKNKTLGRGGGVPDSSFHKNLGQVDSWMKTLLKDATKKEDKIFRGVSQLIALSQRMLSTDPNERPTATEVQERIYAILTENCGLKENSGDSISERGEIHCETRITEDQWNFGFDQLRLASQRAAAEACASVAGDTMGNLPLGNGGVIHGVERVATETALASIQKRAAGKVATAKAKARERENQSLKLRLGKRLFMLSLASANTLGKAGSIRRSGNSLIIVNISSDEFYRRTLGAFFCFLPLGNALAIDGNKCYAMVQLHTTRFFSMSVLIETPFQLLISS</sequence>
<feature type="compositionally biased region" description="Low complexity" evidence="1">
    <location>
        <begin position="359"/>
        <end position="371"/>
    </location>
</feature>
<feature type="compositionally biased region" description="Polar residues" evidence="1">
    <location>
        <begin position="393"/>
        <end position="412"/>
    </location>
</feature>
<feature type="region of interest" description="Disordered" evidence="1">
    <location>
        <begin position="331"/>
        <end position="375"/>
    </location>
</feature>
<feature type="domain" description="Protein kinase" evidence="2">
    <location>
        <begin position="177"/>
        <end position="532"/>
    </location>
</feature>
<name>A0A5M9K2G7_MONFR</name>
<evidence type="ECO:0000259" key="2">
    <source>
        <dbReference type="PROSITE" id="PS50011"/>
    </source>
</evidence>
<gene>
    <name evidence="3" type="ORF">EYC84_004840</name>
</gene>
<feature type="compositionally biased region" description="Polar residues" evidence="1">
    <location>
        <begin position="342"/>
        <end position="358"/>
    </location>
</feature>
<dbReference type="PANTHER" id="PTHR44305:SF24">
    <property type="entry name" value="TYROSINE-PROTEIN KINASE C03B1.5-RELATED"/>
    <property type="match status" value="1"/>
</dbReference>
<dbReference type="AlphaFoldDB" id="A0A5M9K2G7"/>
<dbReference type="PANTHER" id="PTHR44305">
    <property type="entry name" value="SI:DKEY-192D15.2-RELATED"/>
    <property type="match status" value="1"/>
</dbReference>
<accession>A0A5M9K2G7</accession>
<dbReference type="EMBL" id="VICG01000002">
    <property type="protein sequence ID" value="KAA8575731.1"/>
    <property type="molecule type" value="Genomic_DNA"/>
</dbReference>
<evidence type="ECO:0000256" key="1">
    <source>
        <dbReference type="SAM" id="MobiDB-lite"/>
    </source>
</evidence>
<evidence type="ECO:0000313" key="4">
    <source>
        <dbReference type="Proteomes" id="UP000322873"/>
    </source>
</evidence>
<dbReference type="VEuPathDB" id="FungiDB:MFRU_020g00970"/>
<dbReference type="Gene3D" id="1.10.510.10">
    <property type="entry name" value="Transferase(Phosphotransferase) domain 1"/>
    <property type="match status" value="1"/>
</dbReference>
<dbReference type="PROSITE" id="PS50011">
    <property type="entry name" value="PROTEIN_KINASE_DOM"/>
    <property type="match status" value="1"/>
</dbReference>
<comment type="caution">
    <text evidence="3">The sequence shown here is derived from an EMBL/GenBank/DDBJ whole genome shotgun (WGS) entry which is preliminary data.</text>
</comment>
<evidence type="ECO:0000313" key="3">
    <source>
        <dbReference type="EMBL" id="KAA8575731.1"/>
    </source>
</evidence>
<feature type="region of interest" description="Disordered" evidence="1">
    <location>
        <begin position="393"/>
        <end position="418"/>
    </location>
</feature>
<dbReference type="InterPro" id="IPR053083">
    <property type="entry name" value="TF_kinase-domain_protein"/>
</dbReference>
<dbReference type="Pfam" id="PF00069">
    <property type="entry name" value="Pkinase"/>
    <property type="match status" value="1"/>
</dbReference>
<dbReference type="SMART" id="SM00220">
    <property type="entry name" value="S_TKc"/>
    <property type="match status" value="1"/>
</dbReference>
<proteinExistence type="predicted"/>
<keyword evidence="4" id="KW-1185">Reference proteome</keyword>